<evidence type="ECO:0000313" key="2">
    <source>
        <dbReference type="EMBL" id="CAC9935153.1"/>
    </source>
</evidence>
<comment type="caution">
    <text evidence="2">The sequence shown here is derived from an EMBL/GenBank/DDBJ whole genome shotgun (WGS) entry which is preliminary data.</text>
</comment>
<sequence>MVGISYVPYKLFLKQYLIVFLGFFFYFFHIIAFIDNILIFNSYFFYSAKNSA</sequence>
<keyword evidence="1" id="KW-0472">Membrane</keyword>
<reference evidence="2 3" key="1">
    <citation type="submission" date="2020-06" db="EMBL/GenBank/DDBJ databases">
        <authorList>
            <person name="Criscuolo A."/>
        </authorList>
    </citation>
    <scope>NUCLEOTIDE SEQUENCE [LARGE SCALE GENOMIC DNA]</scope>
    <source>
        <strain evidence="2">1804121828</strain>
    </source>
</reference>
<accession>A0A6V6Y6N1</accession>
<dbReference type="EMBL" id="CAIJCS010000026">
    <property type="protein sequence ID" value="CAC9935153.1"/>
    <property type="molecule type" value="Genomic_DNA"/>
</dbReference>
<dbReference type="AlphaFoldDB" id="A0A6V6Y6N1"/>
<evidence type="ECO:0000313" key="3">
    <source>
        <dbReference type="Proteomes" id="UP000586454"/>
    </source>
</evidence>
<name>A0A6V6Y6N1_9FIRM</name>
<evidence type="ECO:0000256" key="1">
    <source>
        <dbReference type="SAM" id="Phobius"/>
    </source>
</evidence>
<feature type="transmembrane region" description="Helical" evidence="1">
    <location>
        <begin position="16"/>
        <end position="46"/>
    </location>
</feature>
<keyword evidence="1" id="KW-1133">Transmembrane helix</keyword>
<proteinExistence type="predicted"/>
<gene>
    <name evidence="2" type="ORF">PEPNEM18_01439</name>
</gene>
<organism evidence="2 3">
    <name type="scientific">Aedoeadaptatus nemausensis</name>
    <dbReference type="NCBI Taxonomy" id="2582829"/>
    <lineage>
        <taxon>Bacteria</taxon>
        <taxon>Bacillati</taxon>
        <taxon>Bacillota</taxon>
        <taxon>Tissierellia</taxon>
        <taxon>Tissierellales</taxon>
        <taxon>Peptoniphilaceae</taxon>
        <taxon>Aedoeadaptatus</taxon>
    </lineage>
</organism>
<keyword evidence="1" id="KW-0812">Transmembrane</keyword>
<dbReference type="Proteomes" id="UP000586454">
    <property type="component" value="Unassembled WGS sequence"/>
</dbReference>
<protein>
    <submittedName>
        <fullName evidence="2">Uncharacterized protein</fullName>
    </submittedName>
</protein>
<keyword evidence="3" id="KW-1185">Reference proteome</keyword>